<feature type="transmembrane region" description="Helical" evidence="2">
    <location>
        <begin position="59"/>
        <end position="77"/>
    </location>
</feature>
<reference evidence="3" key="2">
    <citation type="submission" date="2023-04" db="EMBL/GenBank/DDBJ databases">
        <authorList>
            <person name="Bruccoleri R.E."/>
            <person name="Oakeley E.J."/>
            <person name="Faust A.-M."/>
            <person name="Dessus-Babus S."/>
            <person name="Altorfer M."/>
            <person name="Burckhardt D."/>
            <person name="Oertli M."/>
            <person name="Naumann U."/>
            <person name="Petersen F."/>
            <person name="Wong J."/>
        </authorList>
    </citation>
    <scope>NUCLEOTIDE SEQUENCE</scope>
    <source>
        <strain evidence="3">GSM-AAB239-AS_SAM_17_03QT</strain>
        <tissue evidence="3">Leaf</tissue>
    </source>
</reference>
<gene>
    <name evidence="3" type="ORF">M6B38_126565</name>
</gene>
<evidence type="ECO:0000313" key="4">
    <source>
        <dbReference type="Proteomes" id="UP001140949"/>
    </source>
</evidence>
<proteinExistence type="predicted"/>
<dbReference type="Proteomes" id="UP001140949">
    <property type="component" value="Unassembled WGS sequence"/>
</dbReference>
<keyword evidence="2" id="KW-0472">Membrane</keyword>
<comment type="caution">
    <text evidence="3">The sequence shown here is derived from an EMBL/GenBank/DDBJ whole genome shotgun (WGS) entry which is preliminary data.</text>
</comment>
<evidence type="ECO:0000313" key="3">
    <source>
        <dbReference type="EMBL" id="KAJ6827491.1"/>
    </source>
</evidence>
<accession>A0AAX6GH28</accession>
<keyword evidence="2" id="KW-1133">Transmembrane helix</keyword>
<sequence length="84" mass="9337">MGCSAGCRRGADFGSGQRLRKERGVSRKRVLESAGGSTLDVRQRWSSCRSGRLGQGLEILSIFCFSLVWFGLELYIIEAGYSNW</sequence>
<organism evidence="3 4">
    <name type="scientific">Iris pallida</name>
    <name type="common">Sweet iris</name>
    <dbReference type="NCBI Taxonomy" id="29817"/>
    <lineage>
        <taxon>Eukaryota</taxon>
        <taxon>Viridiplantae</taxon>
        <taxon>Streptophyta</taxon>
        <taxon>Embryophyta</taxon>
        <taxon>Tracheophyta</taxon>
        <taxon>Spermatophyta</taxon>
        <taxon>Magnoliopsida</taxon>
        <taxon>Liliopsida</taxon>
        <taxon>Asparagales</taxon>
        <taxon>Iridaceae</taxon>
        <taxon>Iridoideae</taxon>
        <taxon>Irideae</taxon>
        <taxon>Iris</taxon>
    </lineage>
</organism>
<feature type="region of interest" description="Disordered" evidence="1">
    <location>
        <begin position="1"/>
        <end position="29"/>
    </location>
</feature>
<evidence type="ECO:0000256" key="1">
    <source>
        <dbReference type="SAM" id="MobiDB-lite"/>
    </source>
</evidence>
<reference evidence="3" key="1">
    <citation type="journal article" date="2023" name="GigaByte">
        <title>Genome assembly of the bearded iris, Iris pallida Lam.</title>
        <authorList>
            <person name="Bruccoleri R.E."/>
            <person name="Oakeley E.J."/>
            <person name="Faust A.M.E."/>
            <person name="Altorfer M."/>
            <person name="Dessus-Babus S."/>
            <person name="Burckhardt D."/>
            <person name="Oertli M."/>
            <person name="Naumann U."/>
            <person name="Petersen F."/>
            <person name="Wong J."/>
        </authorList>
    </citation>
    <scope>NUCLEOTIDE SEQUENCE</scope>
    <source>
        <strain evidence="3">GSM-AAB239-AS_SAM_17_03QT</strain>
    </source>
</reference>
<name>A0AAX6GH28_IRIPA</name>
<protein>
    <submittedName>
        <fullName evidence="3">Leucine-rich repeat extensin-like protein 3</fullName>
    </submittedName>
</protein>
<dbReference type="AlphaFoldDB" id="A0AAX6GH28"/>
<evidence type="ECO:0000256" key="2">
    <source>
        <dbReference type="SAM" id="Phobius"/>
    </source>
</evidence>
<keyword evidence="2" id="KW-0812">Transmembrane</keyword>
<keyword evidence="4" id="KW-1185">Reference proteome</keyword>
<dbReference type="EMBL" id="JANAVB010020198">
    <property type="protein sequence ID" value="KAJ6827491.1"/>
    <property type="molecule type" value="Genomic_DNA"/>
</dbReference>